<dbReference type="InterPro" id="IPR012809">
    <property type="entry name" value="ECF_CbiQ"/>
</dbReference>
<comment type="subcellular location">
    <subcellularLocation>
        <location evidence="1">Cell membrane</location>
        <topology evidence="1">Multi-pass membrane protein</topology>
    </subcellularLocation>
</comment>
<keyword evidence="2" id="KW-1003">Cell membrane</keyword>
<keyword evidence="5" id="KW-0472">Membrane</keyword>
<evidence type="ECO:0000256" key="5">
    <source>
        <dbReference type="ARBA" id="ARBA00023136"/>
    </source>
</evidence>
<dbReference type="Pfam" id="PF02361">
    <property type="entry name" value="CbiQ"/>
    <property type="match status" value="1"/>
</dbReference>
<dbReference type="KEGG" id="acel:acsn021_39740"/>
<dbReference type="Proteomes" id="UP000515561">
    <property type="component" value="Chromosome"/>
</dbReference>
<evidence type="ECO:0000256" key="1">
    <source>
        <dbReference type="ARBA" id="ARBA00004651"/>
    </source>
</evidence>
<evidence type="ECO:0000256" key="4">
    <source>
        <dbReference type="ARBA" id="ARBA00022989"/>
    </source>
</evidence>
<proteinExistence type="predicted"/>
<dbReference type="CDD" id="cd16914">
    <property type="entry name" value="EcfT"/>
    <property type="match status" value="1"/>
</dbReference>
<keyword evidence="7" id="KW-1185">Reference proteome</keyword>
<dbReference type="PANTHER" id="PTHR43723:SF1">
    <property type="entry name" value="COBALT TRANSPORT PROTEIN CBIQ"/>
    <property type="match status" value="1"/>
</dbReference>
<sequence>MFLSGASLTYYGRLLRMPLAFLLLGTVTIVFSFTKDTEATGIIHIMGYTLVATKAALLYGLNLILTALGAVSCLYFLILSTPFTDLLLVLKAVHCPEILLELLLLIYRFIFLLYDMGEKLDCAVKSRLGNRSLKTAIPAVAGVFQMLFIGSIRKSLKLYDAMESRCYDGKIQVLTKKYTTSVKEISLLVLWEISMVIICLLQRRIF</sequence>
<evidence type="ECO:0000256" key="2">
    <source>
        <dbReference type="ARBA" id="ARBA00022475"/>
    </source>
</evidence>
<evidence type="ECO:0000313" key="7">
    <source>
        <dbReference type="Proteomes" id="UP000515561"/>
    </source>
</evidence>
<dbReference type="InterPro" id="IPR052770">
    <property type="entry name" value="Cobalt_transport_CbiQ"/>
</dbReference>
<evidence type="ECO:0000256" key="3">
    <source>
        <dbReference type="ARBA" id="ARBA00022692"/>
    </source>
</evidence>
<evidence type="ECO:0000313" key="6">
    <source>
        <dbReference type="EMBL" id="BCJ96405.1"/>
    </source>
</evidence>
<dbReference type="InterPro" id="IPR003339">
    <property type="entry name" value="ABC/ECF_trnsptr_transmembrane"/>
</dbReference>
<name>A0A6S6RBK3_9FIRM</name>
<reference evidence="6 7" key="1">
    <citation type="journal article" date="2016" name="Int. J. Syst. Evol. Microbiol.">
        <title>Descriptions of Anaerotaenia torta gen. nov., sp. nov. and Anaerocolumna cellulosilytica gen. nov., sp. nov. isolated from a methanogenic reactor of cattle waste.</title>
        <authorList>
            <person name="Uek A."/>
            <person name="Ohtaki Y."/>
            <person name="Kaku N."/>
            <person name="Ueki K."/>
        </authorList>
    </citation>
    <scope>NUCLEOTIDE SEQUENCE [LARGE SCALE GENOMIC DNA]</scope>
    <source>
        <strain evidence="6 7">SN021</strain>
    </source>
</reference>
<gene>
    <name evidence="6" type="ORF">acsn021_39740</name>
</gene>
<dbReference type="NCBIfam" id="TIGR02454">
    <property type="entry name" value="ECF_T_CbiQ"/>
    <property type="match status" value="1"/>
</dbReference>
<dbReference type="PANTHER" id="PTHR43723">
    <property type="entry name" value="COBALT TRANSPORT PROTEIN CBIQ"/>
    <property type="match status" value="1"/>
</dbReference>
<dbReference type="AlphaFoldDB" id="A0A6S6RBK3"/>
<dbReference type="GO" id="GO:0043190">
    <property type="term" value="C:ATP-binding cassette (ABC) transporter complex"/>
    <property type="evidence" value="ECO:0007669"/>
    <property type="project" value="InterPro"/>
</dbReference>
<keyword evidence="3" id="KW-0812">Transmembrane</keyword>
<dbReference type="EMBL" id="AP023367">
    <property type="protein sequence ID" value="BCJ96405.1"/>
    <property type="molecule type" value="Genomic_DNA"/>
</dbReference>
<dbReference type="GO" id="GO:0006824">
    <property type="term" value="P:cobalt ion transport"/>
    <property type="evidence" value="ECO:0007669"/>
    <property type="project" value="InterPro"/>
</dbReference>
<accession>A0A6S6RBK3</accession>
<protein>
    <submittedName>
        <fullName evidence="6">Cobalt ECF transporter T component CbiQ</fullName>
    </submittedName>
</protein>
<keyword evidence="4" id="KW-1133">Transmembrane helix</keyword>
<organism evidence="6 7">
    <name type="scientific">Anaerocolumna cellulosilytica</name>
    <dbReference type="NCBI Taxonomy" id="433286"/>
    <lineage>
        <taxon>Bacteria</taxon>
        <taxon>Bacillati</taxon>
        <taxon>Bacillota</taxon>
        <taxon>Clostridia</taxon>
        <taxon>Lachnospirales</taxon>
        <taxon>Lachnospiraceae</taxon>
        <taxon>Anaerocolumna</taxon>
    </lineage>
</organism>